<proteinExistence type="predicted"/>
<evidence type="ECO:0000313" key="3">
    <source>
        <dbReference type="Proteomes" id="UP000027222"/>
    </source>
</evidence>
<feature type="compositionally biased region" description="Gly residues" evidence="1">
    <location>
        <begin position="255"/>
        <end position="265"/>
    </location>
</feature>
<dbReference type="AlphaFoldDB" id="A0A067SAI4"/>
<feature type="compositionally biased region" description="Basic and acidic residues" evidence="1">
    <location>
        <begin position="243"/>
        <end position="252"/>
    </location>
</feature>
<feature type="region of interest" description="Disordered" evidence="1">
    <location>
        <begin position="243"/>
        <end position="296"/>
    </location>
</feature>
<protein>
    <submittedName>
        <fullName evidence="2">Uncharacterized protein</fullName>
    </submittedName>
</protein>
<reference evidence="3" key="1">
    <citation type="journal article" date="2014" name="Proc. Natl. Acad. Sci. U.S.A.">
        <title>Extensive sampling of basidiomycete genomes demonstrates inadequacy of the white-rot/brown-rot paradigm for wood decay fungi.</title>
        <authorList>
            <person name="Riley R."/>
            <person name="Salamov A.A."/>
            <person name="Brown D.W."/>
            <person name="Nagy L.G."/>
            <person name="Floudas D."/>
            <person name="Held B.W."/>
            <person name="Levasseur A."/>
            <person name="Lombard V."/>
            <person name="Morin E."/>
            <person name="Otillar R."/>
            <person name="Lindquist E.A."/>
            <person name="Sun H."/>
            <person name="LaButti K.M."/>
            <person name="Schmutz J."/>
            <person name="Jabbour D."/>
            <person name="Luo H."/>
            <person name="Baker S.E."/>
            <person name="Pisabarro A.G."/>
            <person name="Walton J.D."/>
            <person name="Blanchette R.A."/>
            <person name="Henrissat B."/>
            <person name="Martin F."/>
            <person name="Cullen D."/>
            <person name="Hibbett D.S."/>
            <person name="Grigoriev I.V."/>
        </authorList>
    </citation>
    <scope>NUCLEOTIDE SEQUENCE [LARGE SCALE GENOMIC DNA]</scope>
    <source>
        <strain evidence="3">CBS 339.88</strain>
    </source>
</reference>
<name>A0A067SAI4_GALM3</name>
<keyword evidence="3" id="KW-1185">Reference proteome</keyword>
<feature type="compositionally biased region" description="Acidic residues" evidence="1">
    <location>
        <begin position="270"/>
        <end position="288"/>
    </location>
</feature>
<sequence>MSSKSLIPTHPSSSSTPSSSEHLPLSNLTSIFYDSSARPFSLFGLSFSELPEATQGFLKENAARLPTRLCLSEDEEENDEEEDGDGDGDGDKEGLNAYFGMLLKFREEEQERLGRTLEGVHRAIVLSMLTAKTTSPTSTHTHAQAQAREEAETELRTILVPEWRSHLDDYVDRIDALIWFETEMRRGTVYEMGYEQCVWERREDVQRMVLFAVRGLQGVHETMMGERGERELGVGLGVVGGELEGHISDDSRSGNGSGSGDGSSGSGSSDEYEDEDEDEESIFSESDFDLGCTSDSNSEAQWVSLDSTFTMRRIG</sequence>
<evidence type="ECO:0000313" key="2">
    <source>
        <dbReference type="EMBL" id="KDR67876.1"/>
    </source>
</evidence>
<evidence type="ECO:0000256" key="1">
    <source>
        <dbReference type="SAM" id="MobiDB-lite"/>
    </source>
</evidence>
<dbReference type="OrthoDB" id="3058287at2759"/>
<gene>
    <name evidence="2" type="ORF">GALMADRAFT_231767</name>
</gene>
<dbReference type="HOGENOM" id="CLU_882930_0_0_1"/>
<organism evidence="2 3">
    <name type="scientific">Galerina marginata (strain CBS 339.88)</name>
    <dbReference type="NCBI Taxonomy" id="685588"/>
    <lineage>
        <taxon>Eukaryota</taxon>
        <taxon>Fungi</taxon>
        <taxon>Dikarya</taxon>
        <taxon>Basidiomycota</taxon>
        <taxon>Agaricomycotina</taxon>
        <taxon>Agaricomycetes</taxon>
        <taxon>Agaricomycetidae</taxon>
        <taxon>Agaricales</taxon>
        <taxon>Agaricineae</taxon>
        <taxon>Strophariaceae</taxon>
        <taxon>Galerina</taxon>
    </lineage>
</organism>
<feature type="region of interest" description="Disordered" evidence="1">
    <location>
        <begin position="72"/>
        <end position="92"/>
    </location>
</feature>
<feature type="compositionally biased region" description="Acidic residues" evidence="1">
    <location>
        <begin position="72"/>
        <end position="88"/>
    </location>
</feature>
<feature type="region of interest" description="Disordered" evidence="1">
    <location>
        <begin position="1"/>
        <end position="23"/>
    </location>
</feature>
<dbReference type="EMBL" id="KL142412">
    <property type="protein sequence ID" value="KDR67876.1"/>
    <property type="molecule type" value="Genomic_DNA"/>
</dbReference>
<dbReference type="Proteomes" id="UP000027222">
    <property type="component" value="Unassembled WGS sequence"/>
</dbReference>
<accession>A0A067SAI4</accession>